<proteinExistence type="predicted"/>
<keyword evidence="1" id="KW-0175">Coiled coil</keyword>
<feature type="region of interest" description="Disordered" evidence="2">
    <location>
        <begin position="33"/>
        <end position="59"/>
    </location>
</feature>
<evidence type="ECO:0000313" key="4">
    <source>
        <dbReference type="Proteomes" id="UP000230002"/>
    </source>
</evidence>
<evidence type="ECO:0000256" key="1">
    <source>
        <dbReference type="SAM" id="Coils"/>
    </source>
</evidence>
<dbReference type="InterPro" id="IPR046521">
    <property type="entry name" value="DUF6698"/>
</dbReference>
<protein>
    <submittedName>
        <fullName evidence="3">Uncharacterized protein</fullName>
    </submittedName>
</protein>
<comment type="caution">
    <text evidence="3">The sequence shown here is derived from an EMBL/GenBank/DDBJ whole genome shotgun (WGS) entry which is preliminary data.</text>
</comment>
<feature type="compositionally biased region" description="Polar residues" evidence="2">
    <location>
        <begin position="774"/>
        <end position="793"/>
    </location>
</feature>
<keyword evidence="4" id="KW-1185">Reference proteome</keyword>
<name>A0A2G8S5L8_9APHY</name>
<gene>
    <name evidence="3" type="ORF">GSI_09118</name>
</gene>
<sequence>MCLKSTSSELRRFPTEGNTSHEALVDHYGNILNQTGRRPQQKPDYRKKTSINHRPLTAPPGFWDTSIESNDLKTSPWGVLAPSIKHCRQSLRASLLPFPVQGGGEHIDINNVSSGSDDEAENMQPQHPYNPGAPDAAAANVAVRRGPVGSVAEVQAELHTYQAQASQLEKENRQLRESLQFMQNEVNSERKNGESKVPSELKPLDRLIRKAAVLYATQCRPWVPTSAFDPPPSWDIDPLDFGQCFPSEPGRSLSALKHAYSAELYKLVDPALRPHLGNAWVQARFTVLVLHRKSNMVNNTKGHLSDIFRPLHDAHLVISDDLSDVEKDPRCKYWRGEPGDEHPPIMYALGQHGDLRYVFQSMAFVNFIKIALFGSGALHIQNGRYDGKSFGRKHKITTLDYHMIAFAVTVLRFFLSHDAHFEERGKQSQTPFAEFYDKTFKALLEYQNDEWLSKILEWLHLQVFGTPLARNSGGADVNAPPPDVLPETGRQIRWEDLRTLARPQTDSDDLEYASAPVACPAAPAAAPPPSAAPALSWASMQPTGESVSGVSAPPPIPTSTRPSLGHVQLEDHILSSHVPPPSLPLSQSPSRLPAPPGLRRAGTGHWAVTPRPAGASSAVPDDVGATNSGVASDRLITSLSEIMLTGLPSTNVLSNDGAPRGVVPHSGGAYYSGMPGGIILNGANAPGGGVVILNDENAPSGGVIHGGVNLNGNSTPGGGVILNSGGAPGNGFMPNSGGASDGRAPSDVAPSGGIVTGPGVAPNGIAPNGGGTPSGDTLNGSAWNHSSTIKVPH</sequence>
<feature type="coiled-coil region" evidence="1">
    <location>
        <begin position="151"/>
        <end position="192"/>
    </location>
</feature>
<dbReference type="EMBL" id="AYKW01000023">
    <property type="protein sequence ID" value="PIL29070.1"/>
    <property type="molecule type" value="Genomic_DNA"/>
</dbReference>
<organism evidence="3 4">
    <name type="scientific">Ganoderma sinense ZZ0214-1</name>
    <dbReference type="NCBI Taxonomy" id="1077348"/>
    <lineage>
        <taxon>Eukaryota</taxon>
        <taxon>Fungi</taxon>
        <taxon>Dikarya</taxon>
        <taxon>Basidiomycota</taxon>
        <taxon>Agaricomycotina</taxon>
        <taxon>Agaricomycetes</taxon>
        <taxon>Polyporales</taxon>
        <taxon>Polyporaceae</taxon>
        <taxon>Ganoderma</taxon>
    </lineage>
</organism>
<dbReference type="Pfam" id="PF20414">
    <property type="entry name" value="DUF6698"/>
    <property type="match status" value="1"/>
</dbReference>
<evidence type="ECO:0000313" key="3">
    <source>
        <dbReference type="EMBL" id="PIL29070.1"/>
    </source>
</evidence>
<feature type="region of interest" description="Disordered" evidence="2">
    <location>
        <begin position="575"/>
        <end position="600"/>
    </location>
</feature>
<feature type="region of interest" description="Disordered" evidence="2">
    <location>
        <begin position="541"/>
        <end position="563"/>
    </location>
</feature>
<dbReference type="STRING" id="1077348.A0A2G8S5L8"/>
<accession>A0A2G8S5L8</accession>
<reference evidence="3 4" key="1">
    <citation type="journal article" date="2015" name="Sci. Rep.">
        <title>Chromosome-level genome map provides insights into diverse defense mechanisms in the medicinal fungus Ganoderma sinense.</title>
        <authorList>
            <person name="Zhu Y."/>
            <person name="Xu J."/>
            <person name="Sun C."/>
            <person name="Zhou S."/>
            <person name="Xu H."/>
            <person name="Nelson D.R."/>
            <person name="Qian J."/>
            <person name="Song J."/>
            <person name="Luo H."/>
            <person name="Xiang L."/>
            <person name="Li Y."/>
            <person name="Xu Z."/>
            <person name="Ji A."/>
            <person name="Wang L."/>
            <person name="Lu S."/>
            <person name="Hayward A."/>
            <person name="Sun W."/>
            <person name="Li X."/>
            <person name="Schwartz D.C."/>
            <person name="Wang Y."/>
            <person name="Chen S."/>
        </authorList>
    </citation>
    <scope>NUCLEOTIDE SEQUENCE [LARGE SCALE GENOMIC DNA]</scope>
    <source>
        <strain evidence="3 4">ZZ0214-1</strain>
    </source>
</reference>
<dbReference type="Proteomes" id="UP000230002">
    <property type="component" value="Unassembled WGS sequence"/>
</dbReference>
<feature type="region of interest" description="Disordered" evidence="2">
    <location>
        <begin position="723"/>
        <end position="793"/>
    </location>
</feature>
<evidence type="ECO:0000256" key="2">
    <source>
        <dbReference type="SAM" id="MobiDB-lite"/>
    </source>
</evidence>
<dbReference type="AlphaFoldDB" id="A0A2G8S5L8"/>